<reference evidence="1" key="1">
    <citation type="submission" date="2016-01" db="EMBL/GenBank/DDBJ databases">
        <authorList>
            <person name="Peeters C."/>
        </authorList>
    </citation>
    <scope>NUCLEOTIDE SEQUENCE [LARGE SCALE GENOMIC DNA]</scope>
    <source>
        <strain evidence="1">LMG 29317</strain>
    </source>
</reference>
<evidence type="ECO:0000313" key="2">
    <source>
        <dbReference type="Proteomes" id="UP000055019"/>
    </source>
</evidence>
<comment type="caution">
    <text evidence="1">The sequence shown here is derived from an EMBL/GenBank/DDBJ whole genome shotgun (WGS) entry which is preliminary data.</text>
</comment>
<proteinExistence type="predicted"/>
<gene>
    <name evidence="1" type="ORF">AWB74_03406</name>
</gene>
<sequence length="81" mass="8639">MASAELADIPASELVNLLDYCVWNLSHSGRSDVLAWRAELLARADANTPEVSRAVAVCDEYLAPEGSPEALAATAKAWPNL</sequence>
<name>A0A158J4Q5_9BURK</name>
<keyword evidence="2" id="KW-1185">Reference proteome</keyword>
<dbReference type="Proteomes" id="UP000055019">
    <property type="component" value="Unassembled WGS sequence"/>
</dbReference>
<dbReference type="AlphaFoldDB" id="A0A158J4Q5"/>
<protein>
    <submittedName>
        <fullName evidence="1">Uncharacterized protein</fullName>
    </submittedName>
</protein>
<accession>A0A158J4Q5</accession>
<organism evidence="1 2">
    <name type="scientific">Caballeronia arvi</name>
    <dbReference type="NCBI Taxonomy" id="1777135"/>
    <lineage>
        <taxon>Bacteria</taxon>
        <taxon>Pseudomonadati</taxon>
        <taxon>Pseudomonadota</taxon>
        <taxon>Betaproteobacteria</taxon>
        <taxon>Burkholderiales</taxon>
        <taxon>Burkholderiaceae</taxon>
        <taxon>Caballeronia</taxon>
    </lineage>
</organism>
<evidence type="ECO:0000313" key="1">
    <source>
        <dbReference type="EMBL" id="SAL63942.1"/>
    </source>
</evidence>
<dbReference type="EMBL" id="FCOM02000013">
    <property type="protein sequence ID" value="SAL63942.1"/>
    <property type="molecule type" value="Genomic_DNA"/>
</dbReference>